<accession>A0A5J6VLS9</accession>
<name>A0A5J6VLS9_9VIRU</name>
<proteinExistence type="predicted"/>
<organism evidence="1">
    <name type="scientific">Megaviridae environmental sample</name>
    <dbReference type="NCBI Taxonomy" id="1737588"/>
    <lineage>
        <taxon>Viruses</taxon>
        <taxon>Varidnaviria</taxon>
        <taxon>Bamfordvirae</taxon>
        <taxon>Nucleocytoviricota</taxon>
        <taxon>Megaviricetes</taxon>
        <taxon>Imitervirales</taxon>
        <taxon>Mimiviridae</taxon>
        <taxon>environmental samples</taxon>
    </lineage>
</organism>
<evidence type="ECO:0000313" key="1">
    <source>
        <dbReference type="EMBL" id="QFG74587.1"/>
    </source>
</evidence>
<dbReference type="EMBL" id="MN448289">
    <property type="protein sequence ID" value="QFG74587.1"/>
    <property type="molecule type" value="Genomic_DNA"/>
</dbReference>
<sequence length="127" mass="15063">MAEIPDEQFNKLQFKPDTEFTKLNELLDELYVLYTIAYEKKYKKNFNAGVKVTNRKKSINFNKEHPYWENCPSRLERLKKKNSYSKKGREMRASKRLNASTASKDNQLIVPLDDLITKFKSCNYDNL</sequence>
<reference evidence="1" key="1">
    <citation type="journal article" date="2019" name="Philos. Trans. R. Soc. Lond., B, Biol. Sci.">
        <title>Targeted metagenomic recovery of four divergent viruses reveals shared and distinctive characteristics of giant viruses of marine eukaryotes.</title>
        <authorList>
            <person name="Needham D.M."/>
            <person name="Poirier C."/>
            <person name="Hehenberger E."/>
            <person name="Jimenez V."/>
            <person name="Swalwell J.E."/>
            <person name="Santoro A.E."/>
            <person name="Worden A.Z."/>
        </authorList>
    </citation>
    <scope>NUCLEOTIDE SEQUENCE</scope>
    <source>
        <strain evidence="1">MPacV-611</strain>
    </source>
</reference>
<protein>
    <submittedName>
        <fullName evidence="1">Uncharacterized protein</fullName>
    </submittedName>
</protein>